<dbReference type="KEGG" id="ehx:EMIHUDRAFT_365291"/>
<dbReference type="Proteomes" id="UP000013827">
    <property type="component" value="Unassembled WGS sequence"/>
</dbReference>
<evidence type="ECO:0000256" key="1">
    <source>
        <dbReference type="SAM" id="MobiDB-lite"/>
    </source>
</evidence>
<dbReference type="GeneID" id="17275998"/>
<accession>A0A0D3K4N9</accession>
<evidence type="ECO:0000313" key="3">
    <source>
        <dbReference type="Proteomes" id="UP000013827"/>
    </source>
</evidence>
<name>A0A0D3K4N9_EMIH1</name>
<keyword evidence="3" id="KW-1185">Reference proteome</keyword>
<protein>
    <submittedName>
        <fullName evidence="2">Uncharacterized protein</fullName>
    </submittedName>
</protein>
<dbReference type="AlphaFoldDB" id="A0A0D3K4N9"/>
<feature type="region of interest" description="Disordered" evidence="1">
    <location>
        <begin position="1"/>
        <end position="35"/>
    </location>
</feature>
<proteinExistence type="predicted"/>
<dbReference type="HOGENOM" id="CLU_2532223_0_0_1"/>
<reference evidence="2" key="2">
    <citation type="submission" date="2024-10" db="UniProtKB">
        <authorList>
            <consortium name="EnsemblProtists"/>
        </authorList>
    </citation>
    <scope>IDENTIFICATION</scope>
</reference>
<sequence>MPPLASPAASRPPAASWGGIAESSWSGGSTSGRTTASWASRLTSASAPPGASLSAGDKALAAAGVQLRPRVRPRSRWTSARLTL</sequence>
<evidence type="ECO:0000313" key="2">
    <source>
        <dbReference type="EnsemblProtists" id="EOD30724"/>
    </source>
</evidence>
<dbReference type="RefSeq" id="XP_005783153.1">
    <property type="nucleotide sequence ID" value="XM_005783096.1"/>
</dbReference>
<dbReference type="EnsemblProtists" id="EOD30724">
    <property type="protein sequence ID" value="EOD30724"/>
    <property type="gene ID" value="EMIHUDRAFT_365291"/>
</dbReference>
<organism evidence="2 3">
    <name type="scientific">Emiliania huxleyi (strain CCMP1516)</name>
    <dbReference type="NCBI Taxonomy" id="280463"/>
    <lineage>
        <taxon>Eukaryota</taxon>
        <taxon>Haptista</taxon>
        <taxon>Haptophyta</taxon>
        <taxon>Prymnesiophyceae</taxon>
        <taxon>Isochrysidales</taxon>
        <taxon>Noelaerhabdaceae</taxon>
        <taxon>Emiliania</taxon>
    </lineage>
</organism>
<feature type="compositionally biased region" description="Low complexity" evidence="1">
    <location>
        <begin position="1"/>
        <end position="16"/>
    </location>
</feature>
<feature type="compositionally biased region" description="Low complexity" evidence="1">
    <location>
        <begin position="23"/>
        <end position="35"/>
    </location>
</feature>
<dbReference type="PaxDb" id="2903-EOD30724"/>
<reference evidence="3" key="1">
    <citation type="journal article" date="2013" name="Nature">
        <title>Pan genome of the phytoplankton Emiliania underpins its global distribution.</title>
        <authorList>
            <person name="Read B.A."/>
            <person name="Kegel J."/>
            <person name="Klute M.J."/>
            <person name="Kuo A."/>
            <person name="Lefebvre S.C."/>
            <person name="Maumus F."/>
            <person name="Mayer C."/>
            <person name="Miller J."/>
            <person name="Monier A."/>
            <person name="Salamov A."/>
            <person name="Young J."/>
            <person name="Aguilar M."/>
            <person name="Claverie J.M."/>
            <person name="Frickenhaus S."/>
            <person name="Gonzalez K."/>
            <person name="Herman E.K."/>
            <person name="Lin Y.C."/>
            <person name="Napier J."/>
            <person name="Ogata H."/>
            <person name="Sarno A.F."/>
            <person name="Shmutz J."/>
            <person name="Schroeder D."/>
            <person name="de Vargas C."/>
            <person name="Verret F."/>
            <person name="von Dassow P."/>
            <person name="Valentin K."/>
            <person name="Van de Peer Y."/>
            <person name="Wheeler G."/>
            <person name="Dacks J.B."/>
            <person name="Delwiche C.F."/>
            <person name="Dyhrman S.T."/>
            <person name="Glockner G."/>
            <person name="John U."/>
            <person name="Richards T."/>
            <person name="Worden A.Z."/>
            <person name="Zhang X."/>
            <person name="Grigoriev I.V."/>
            <person name="Allen A.E."/>
            <person name="Bidle K."/>
            <person name="Borodovsky M."/>
            <person name="Bowler C."/>
            <person name="Brownlee C."/>
            <person name="Cock J.M."/>
            <person name="Elias M."/>
            <person name="Gladyshev V.N."/>
            <person name="Groth M."/>
            <person name="Guda C."/>
            <person name="Hadaegh A."/>
            <person name="Iglesias-Rodriguez M.D."/>
            <person name="Jenkins J."/>
            <person name="Jones B.M."/>
            <person name="Lawson T."/>
            <person name="Leese F."/>
            <person name="Lindquist E."/>
            <person name="Lobanov A."/>
            <person name="Lomsadze A."/>
            <person name="Malik S.B."/>
            <person name="Marsh M.E."/>
            <person name="Mackinder L."/>
            <person name="Mock T."/>
            <person name="Mueller-Roeber B."/>
            <person name="Pagarete A."/>
            <person name="Parker M."/>
            <person name="Probert I."/>
            <person name="Quesneville H."/>
            <person name="Raines C."/>
            <person name="Rensing S.A."/>
            <person name="Riano-Pachon D.M."/>
            <person name="Richier S."/>
            <person name="Rokitta S."/>
            <person name="Shiraiwa Y."/>
            <person name="Soanes D.M."/>
            <person name="van der Giezen M."/>
            <person name="Wahlund T.M."/>
            <person name="Williams B."/>
            <person name="Wilson W."/>
            <person name="Wolfe G."/>
            <person name="Wurch L.L."/>
        </authorList>
    </citation>
    <scope>NUCLEOTIDE SEQUENCE</scope>
</reference>